<dbReference type="PANTHER" id="PTHR30465">
    <property type="entry name" value="INNER MEMBRANE ABC TRANSPORTER"/>
    <property type="match status" value="1"/>
</dbReference>
<dbReference type="CDD" id="cd06261">
    <property type="entry name" value="TM_PBP2"/>
    <property type="match status" value="1"/>
</dbReference>
<dbReference type="Pfam" id="PF00528">
    <property type="entry name" value="BPD_transp_1"/>
    <property type="match status" value="1"/>
</dbReference>
<evidence type="ECO:0000313" key="9">
    <source>
        <dbReference type="EMBL" id="BDG62150.1"/>
    </source>
</evidence>
<feature type="transmembrane region" description="Helical" evidence="7">
    <location>
        <begin position="230"/>
        <end position="254"/>
    </location>
</feature>
<comment type="subcellular location">
    <subcellularLocation>
        <location evidence="1 7">Cell membrane</location>
        <topology evidence="1 7">Multi-pass membrane protein</topology>
    </subcellularLocation>
</comment>
<dbReference type="PROSITE" id="PS50928">
    <property type="entry name" value="ABC_TM1"/>
    <property type="match status" value="1"/>
</dbReference>
<dbReference type="InterPro" id="IPR000515">
    <property type="entry name" value="MetI-like"/>
</dbReference>
<evidence type="ECO:0000256" key="6">
    <source>
        <dbReference type="ARBA" id="ARBA00023136"/>
    </source>
</evidence>
<evidence type="ECO:0000313" key="10">
    <source>
        <dbReference type="Proteomes" id="UP001163687"/>
    </source>
</evidence>
<accession>A0AA35G9G1</accession>
<evidence type="ECO:0000256" key="1">
    <source>
        <dbReference type="ARBA" id="ARBA00004651"/>
    </source>
</evidence>
<dbReference type="Pfam" id="PF19300">
    <property type="entry name" value="BPD_transp_1_N"/>
    <property type="match status" value="1"/>
</dbReference>
<evidence type="ECO:0000256" key="2">
    <source>
        <dbReference type="ARBA" id="ARBA00022448"/>
    </source>
</evidence>
<feature type="transmembrane region" description="Helical" evidence="7">
    <location>
        <begin position="100"/>
        <end position="121"/>
    </location>
</feature>
<dbReference type="GO" id="GO:0005886">
    <property type="term" value="C:plasma membrane"/>
    <property type="evidence" value="ECO:0007669"/>
    <property type="project" value="UniProtKB-SubCell"/>
</dbReference>
<feature type="transmembrane region" description="Helical" evidence="7">
    <location>
        <begin position="168"/>
        <end position="188"/>
    </location>
</feature>
<gene>
    <name evidence="9" type="primary">oppB</name>
    <name evidence="9" type="ORF">caldi_32400</name>
</gene>
<organism evidence="9 10">
    <name type="scientific">Caldinitratiruptor microaerophilus</name>
    <dbReference type="NCBI Taxonomy" id="671077"/>
    <lineage>
        <taxon>Bacteria</taxon>
        <taxon>Bacillati</taxon>
        <taxon>Bacillota</taxon>
        <taxon>Clostridia</taxon>
        <taxon>Eubacteriales</taxon>
        <taxon>Symbiobacteriaceae</taxon>
        <taxon>Caldinitratiruptor</taxon>
    </lineage>
</organism>
<dbReference type="GO" id="GO:0055085">
    <property type="term" value="P:transmembrane transport"/>
    <property type="evidence" value="ECO:0007669"/>
    <property type="project" value="InterPro"/>
</dbReference>
<dbReference type="Gene3D" id="1.10.3720.10">
    <property type="entry name" value="MetI-like"/>
    <property type="match status" value="1"/>
</dbReference>
<feature type="domain" description="ABC transmembrane type-1" evidence="8">
    <location>
        <begin position="94"/>
        <end position="295"/>
    </location>
</feature>
<proteinExistence type="inferred from homology"/>
<keyword evidence="5 7" id="KW-1133">Transmembrane helix</keyword>
<evidence type="ECO:0000256" key="3">
    <source>
        <dbReference type="ARBA" id="ARBA00022475"/>
    </source>
</evidence>
<comment type="similarity">
    <text evidence="7">Belongs to the binding-protein-dependent transport system permease family.</text>
</comment>
<keyword evidence="2 7" id="KW-0813">Transport</keyword>
<evidence type="ECO:0000259" key="8">
    <source>
        <dbReference type="PROSITE" id="PS50928"/>
    </source>
</evidence>
<keyword evidence="4 7" id="KW-0812">Transmembrane</keyword>
<keyword evidence="6 7" id="KW-0472">Membrane</keyword>
<feature type="transmembrane region" description="Helical" evidence="7">
    <location>
        <begin position="9"/>
        <end position="30"/>
    </location>
</feature>
<feature type="transmembrane region" description="Helical" evidence="7">
    <location>
        <begin position="133"/>
        <end position="156"/>
    </location>
</feature>
<feature type="transmembrane region" description="Helical" evidence="7">
    <location>
        <begin position="274"/>
        <end position="298"/>
    </location>
</feature>
<evidence type="ECO:0000256" key="4">
    <source>
        <dbReference type="ARBA" id="ARBA00022692"/>
    </source>
</evidence>
<dbReference type="Proteomes" id="UP001163687">
    <property type="component" value="Chromosome"/>
</dbReference>
<dbReference type="EMBL" id="AP025628">
    <property type="protein sequence ID" value="BDG62150.1"/>
    <property type="molecule type" value="Genomic_DNA"/>
</dbReference>
<sequence length="307" mass="33825">MGRYVVQRLVTMVVVLWVIVTLTFFMMRAIPGGPFASEKNIPEAVLQNIERRYKLDQPLWKQYTDYLSNVIVWDLGPSFKLEGVTVNDIINRGFPVSATLGALSVLLSLAVGVPAGIIAAMRHNGTADRVTMALTVLTISVPSFILSTVLQYVFAFKLRWFPPALWGSWKHMVLPTLALSSFSMAWIAKLTRSSLLEVIGQDYIRTARAKGLPEAVITWRHMLKNAMIPVIAYLAPLTAALLTGTFVIESIFAIPGLGREFVTSIANRDYTVTLGVTVFYGALLVGLTLVGDLLTALVDPRIRLEGD</sequence>
<reference evidence="9" key="1">
    <citation type="submission" date="2022-03" db="EMBL/GenBank/DDBJ databases">
        <title>Complete genome sequence of Caldinitratiruptor microaerophilus.</title>
        <authorList>
            <person name="Mukaiyama R."/>
            <person name="Nishiyama T."/>
            <person name="Ueda K."/>
        </authorList>
    </citation>
    <scope>NUCLEOTIDE SEQUENCE</scope>
    <source>
        <strain evidence="9">JCM 16183</strain>
    </source>
</reference>
<protein>
    <submittedName>
        <fullName evidence="9">Oligopeptide transport system permease protein OppB</fullName>
    </submittedName>
</protein>
<dbReference type="PANTHER" id="PTHR30465:SF93">
    <property type="entry name" value="OLIGOPEPTIDE TRANSPORT SYSTEM PERMEASE PROTEIN OPPB"/>
    <property type="match status" value="1"/>
</dbReference>
<dbReference type="SUPFAM" id="SSF161098">
    <property type="entry name" value="MetI-like"/>
    <property type="match status" value="1"/>
</dbReference>
<evidence type="ECO:0000256" key="5">
    <source>
        <dbReference type="ARBA" id="ARBA00022989"/>
    </source>
</evidence>
<dbReference type="InterPro" id="IPR035906">
    <property type="entry name" value="MetI-like_sf"/>
</dbReference>
<dbReference type="KEGG" id="cmic:caldi_32400"/>
<dbReference type="RefSeq" id="WP_264842748.1">
    <property type="nucleotide sequence ID" value="NZ_AP025628.1"/>
</dbReference>
<keyword evidence="10" id="KW-1185">Reference proteome</keyword>
<keyword evidence="3" id="KW-1003">Cell membrane</keyword>
<dbReference type="InterPro" id="IPR045621">
    <property type="entry name" value="BPD_transp_1_N"/>
</dbReference>
<evidence type="ECO:0000256" key="7">
    <source>
        <dbReference type="RuleBase" id="RU363032"/>
    </source>
</evidence>
<name>A0AA35G9G1_9FIRM</name>
<dbReference type="AlphaFoldDB" id="A0AA35G9G1"/>